<dbReference type="InterPro" id="IPR027417">
    <property type="entry name" value="P-loop_NTPase"/>
</dbReference>
<dbReference type="EMBL" id="DF933803">
    <property type="protein sequence ID" value="GAM33492.1"/>
    <property type="molecule type" value="Genomic_DNA"/>
</dbReference>
<evidence type="ECO:0000313" key="9">
    <source>
        <dbReference type="Proteomes" id="UP000053095"/>
    </source>
</evidence>
<keyword evidence="8" id="KW-0347">Helicase</keyword>
<name>A0A0B8MXI5_TALPI</name>
<dbReference type="SMART" id="SM00490">
    <property type="entry name" value="HELICc"/>
    <property type="match status" value="1"/>
</dbReference>
<dbReference type="Pfam" id="PF00271">
    <property type="entry name" value="Helicase_C"/>
    <property type="match status" value="1"/>
</dbReference>
<evidence type="ECO:0000256" key="2">
    <source>
        <dbReference type="ARBA" id="ARBA00022741"/>
    </source>
</evidence>
<sequence length="357" mass="40285">MASVFRDTAATSPLERWARTQAMDVDESLRQMMGPSATFRGRQKAIIKSILQRQSPIIAVMPTGAGKSLLFMLPAWMSRGGTTIVVVLLVALRADLQQRCQALGISCVEWDSRRPVDGASVVLVTPESAVSETFQTFINRKRWTKERDRIVIDECHIILQEGYEFRKEMAQLGALRMYFDTQTIQWFRGRTSRTNVTYRVMEIGASPPSRDIGERMIQWIQQRVQRLYMVYYSKAVDKKGMLASFQKQSPGVIVATSALGMGIDIPDIRLVIHVGRTRSLLDYGQESGRAGRDGDPSQAIMLIDGHGRGWGDPPEVDGRVEEYIMGSCRWRALDQYLDGTVDGYIWQQCEEGEAMCD</sequence>
<proteinExistence type="inferred from homology"/>
<dbReference type="PANTHER" id="PTHR13710">
    <property type="entry name" value="DNA HELICASE RECQ FAMILY MEMBER"/>
    <property type="match status" value="1"/>
</dbReference>
<dbReference type="GO" id="GO:0009378">
    <property type="term" value="F:four-way junction helicase activity"/>
    <property type="evidence" value="ECO:0007669"/>
    <property type="project" value="TreeGrafter"/>
</dbReference>
<dbReference type="GO" id="GO:0000724">
    <property type="term" value="P:double-strand break repair via homologous recombination"/>
    <property type="evidence" value="ECO:0007669"/>
    <property type="project" value="TreeGrafter"/>
</dbReference>
<dbReference type="GO" id="GO:0005694">
    <property type="term" value="C:chromosome"/>
    <property type="evidence" value="ECO:0007669"/>
    <property type="project" value="TreeGrafter"/>
</dbReference>
<dbReference type="PROSITE" id="PS51194">
    <property type="entry name" value="HELICASE_CTER"/>
    <property type="match status" value="1"/>
</dbReference>
<comment type="similarity">
    <text evidence="1">Belongs to the helicase family. RecQ subfamily.</text>
</comment>
<evidence type="ECO:0000256" key="5">
    <source>
        <dbReference type="ARBA" id="ARBA00034808"/>
    </source>
</evidence>
<dbReference type="Pfam" id="PF00270">
    <property type="entry name" value="DEAD"/>
    <property type="match status" value="1"/>
</dbReference>
<evidence type="ECO:0000259" key="7">
    <source>
        <dbReference type="PROSITE" id="PS51194"/>
    </source>
</evidence>
<dbReference type="GO" id="GO:0003676">
    <property type="term" value="F:nucleic acid binding"/>
    <property type="evidence" value="ECO:0007669"/>
    <property type="project" value="InterPro"/>
</dbReference>
<dbReference type="InterPro" id="IPR014001">
    <property type="entry name" value="Helicase_ATP-bd"/>
</dbReference>
<gene>
    <name evidence="8" type="ORF">TCE0_007f00420</name>
</gene>
<dbReference type="EC" id="5.6.2.4" evidence="5"/>
<dbReference type="InterPro" id="IPR001650">
    <property type="entry name" value="Helicase_C-like"/>
</dbReference>
<dbReference type="InterPro" id="IPR011545">
    <property type="entry name" value="DEAD/DEAH_box_helicase_dom"/>
</dbReference>
<dbReference type="GO" id="GO:0005524">
    <property type="term" value="F:ATP binding"/>
    <property type="evidence" value="ECO:0007669"/>
    <property type="project" value="UniProtKB-KW"/>
</dbReference>
<dbReference type="PROSITE" id="PS51192">
    <property type="entry name" value="HELICASE_ATP_BIND_1"/>
    <property type="match status" value="1"/>
</dbReference>
<evidence type="ECO:0000259" key="6">
    <source>
        <dbReference type="PROSITE" id="PS51192"/>
    </source>
</evidence>
<keyword evidence="8" id="KW-0378">Hydrolase</keyword>
<dbReference type="PANTHER" id="PTHR13710:SF154">
    <property type="entry name" value="RECQ HELICASE, PUTATIVE (AFU_ORTHOLOGUE AFUA_6G14720)-RELATED"/>
    <property type="match status" value="1"/>
</dbReference>
<keyword evidence="3" id="KW-0067">ATP-binding</keyword>
<feature type="domain" description="Helicase ATP-binding" evidence="6">
    <location>
        <begin position="48"/>
        <end position="184"/>
    </location>
</feature>
<dbReference type="Proteomes" id="UP000053095">
    <property type="component" value="Unassembled WGS sequence"/>
</dbReference>
<dbReference type="GO" id="GO:0005737">
    <property type="term" value="C:cytoplasm"/>
    <property type="evidence" value="ECO:0007669"/>
    <property type="project" value="TreeGrafter"/>
</dbReference>
<evidence type="ECO:0000256" key="3">
    <source>
        <dbReference type="ARBA" id="ARBA00022840"/>
    </source>
</evidence>
<dbReference type="SMART" id="SM00487">
    <property type="entry name" value="DEXDc"/>
    <property type="match status" value="1"/>
</dbReference>
<dbReference type="GO" id="GO:0043138">
    <property type="term" value="F:3'-5' DNA helicase activity"/>
    <property type="evidence" value="ECO:0007669"/>
    <property type="project" value="UniProtKB-EC"/>
</dbReference>
<evidence type="ECO:0000313" key="8">
    <source>
        <dbReference type="EMBL" id="GAM33492.1"/>
    </source>
</evidence>
<feature type="domain" description="Helicase C-terminal" evidence="7">
    <location>
        <begin position="183"/>
        <end position="345"/>
    </location>
</feature>
<organism evidence="8 9">
    <name type="scientific">Talaromyces pinophilus</name>
    <name type="common">Penicillium pinophilum</name>
    <dbReference type="NCBI Taxonomy" id="128442"/>
    <lineage>
        <taxon>Eukaryota</taxon>
        <taxon>Fungi</taxon>
        <taxon>Dikarya</taxon>
        <taxon>Ascomycota</taxon>
        <taxon>Pezizomycotina</taxon>
        <taxon>Eurotiomycetes</taxon>
        <taxon>Eurotiomycetidae</taxon>
        <taxon>Eurotiales</taxon>
        <taxon>Trichocomaceae</taxon>
        <taxon>Talaromyces</taxon>
        <taxon>Talaromyces sect. Talaromyces</taxon>
    </lineage>
</organism>
<accession>A0A0B8MXI5</accession>
<comment type="catalytic activity">
    <reaction evidence="4">
        <text>Couples ATP hydrolysis with the unwinding of duplex DNA by translocating in the 3'-5' direction.</text>
        <dbReference type="EC" id="5.6.2.4"/>
    </reaction>
</comment>
<evidence type="ECO:0000256" key="1">
    <source>
        <dbReference type="ARBA" id="ARBA00005446"/>
    </source>
</evidence>
<dbReference type="SUPFAM" id="SSF52540">
    <property type="entry name" value="P-loop containing nucleoside triphosphate hydrolases"/>
    <property type="match status" value="1"/>
</dbReference>
<keyword evidence="2" id="KW-0547">Nucleotide-binding</keyword>
<dbReference type="Gene3D" id="3.40.50.300">
    <property type="entry name" value="P-loop containing nucleotide triphosphate hydrolases"/>
    <property type="match status" value="2"/>
</dbReference>
<keyword evidence="9" id="KW-1185">Reference proteome</keyword>
<evidence type="ECO:0000256" key="4">
    <source>
        <dbReference type="ARBA" id="ARBA00034617"/>
    </source>
</evidence>
<dbReference type="CDD" id="cd17920">
    <property type="entry name" value="DEXHc_RecQ"/>
    <property type="match status" value="1"/>
</dbReference>
<protein>
    <recommendedName>
        <fullName evidence="5">DNA 3'-5' helicase</fullName>
        <ecNumber evidence="5">5.6.2.4</ecNumber>
    </recommendedName>
</protein>
<dbReference type="AlphaFoldDB" id="A0A0B8MXI5"/>
<reference evidence="9" key="1">
    <citation type="journal article" date="2015" name="Genome Announc.">
        <title>Draft genome sequence of Talaromyces cellulolyticus strain Y-94, a source of lignocellulosic biomass-degrading enzymes.</title>
        <authorList>
            <person name="Fujii T."/>
            <person name="Koike H."/>
            <person name="Sawayama S."/>
            <person name="Yano S."/>
            <person name="Inoue H."/>
        </authorList>
    </citation>
    <scope>NUCLEOTIDE SEQUENCE [LARGE SCALE GENOMIC DNA]</scope>
    <source>
        <strain evidence="9">Y-94</strain>
    </source>
</reference>